<keyword evidence="3" id="KW-1185">Reference proteome</keyword>
<dbReference type="AlphaFoldDB" id="A0A074ZYV8"/>
<dbReference type="RefSeq" id="XP_009175886.1">
    <property type="nucleotide sequence ID" value="XM_009177622.1"/>
</dbReference>
<feature type="compositionally biased region" description="Basic residues" evidence="1">
    <location>
        <begin position="109"/>
        <end position="118"/>
    </location>
</feature>
<evidence type="ECO:0000256" key="1">
    <source>
        <dbReference type="SAM" id="MobiDB-lite"/>
    </source>
</evidence>
<dbReference type="CTD" id="20329496"/>
<accession>A0A074ZYV8</accession>
<gene>
    <name evidence="2" type="ORF">T265_15331</name>
</gene>
<dbReference type="KEGG" id="ovi:T265_15331"/>
<name>A0A074ZYV8_OPIVI</name>
<dbReference type="GeneID" id="20329496"/>
<evidence type="ECO:0000313" key="3">
    <source>
        <dbReference type="Proteomes" id="UP000054324"/>
    </source>
</evidence>
<feature type="compositionally biased region" description="Polar residues" evidence="1">
    <location>
        <begin position="119"/>
        <end position="131"/>
    </location>
</feature>
<organism evidence="2 3">
    <name type="scientific">Opisthorchis viverrini</name>
    <name type="common">Southeast Asian liver fluke</name>
    <dbReference type="NCBI Taxonomy" id="6198"/>
    <lineage>
        <taxon>Eukaryota</taxon>
        <taxon>Metazoa</taxon>
        <taxon>Spiralia</taxon>
        <taxon>Lophotrochozoa</taxon>
        <taxon>Platyhelminthes</taxon>
        <taxon>Trematoda</taxon>
        <taxon>Digenea</taxon>
        <taxon>Opisthorchiida</taxon>
        <taxon>Opisthorchiata</taxon>
        <taxon>Opisthorchiidae</taxon>
        <taxon>Opisthorchis</taxon>
    </lineage>
</organism>
<proteinExistence type="predicted"/>
<evidence type="ECO:0000313" key="2">
    <source>
        <dbReference type="EMBL" id="KER20374.1"/>
    </source>
</evidence>
<reference evidence="2 3" key="1">
    <citation type="submission" date="2013-11" db="EMBL/GenBank/DDBJ databases">
        <title>Opisthorchis viverrini - life in the bile duct.</title>
        <authorList>
            <person name="Young N.D."/>
            <person name="Nagarajan N."/>
            <person name="Lin S.J."/>
            <person name="Korhonen P.K."/>
            <person name="Jex A.R."/>
            <person name="Hall R.S."/>
            <person name="Safavi-Hemami H."/>
            <person name="Kaewkong W."/>
            <person name="Bertrand D."/>
            <person name="Gao S."/>
            <person name="Seet Q."/>
            <person name="Wongkham S."/>
            <person name="Teh B.T."/>
            <person name="Wongkham C."/>
            <person name="Intapan P.M."/>
            <person name="Maleewong W."/>
            <person name="Yang X."/>
            <person name="Hu M."/>
            <person name="Wang Z."/>
            <person name="Hofmann A."/>
            <person name="Sternberg P.W."/>
            <person name="Tan P."/>
            <person name="Wang J."/>
            <person name="Gasser R.B."/>
        </authorList>
    </citation>
    <scope>NUCLEOTIDE SEQUENCE [LARGE SCALE GENOMIC DNA]</scope>
</reference>
<feature type="region of interest" description="Disordered" evidence="1">
    <location>
        <begin position="86"/>
        <end position="131"/>
    </location>
</feature>
<protein>
    <submittedName>
        <fullName evidence="2">Uncharacterized protein</fullName>
    </submittedName>
</protein>
<sequence length="131" mass="14802">MKTQMLPAYAGGVVAAHSPRMSNFELPHEQGDALLMSSNKSEARVQCSPLWCVRTMIHTKMAWNGSDSVYALLMRIHKPRHKELREVGSTKVTSRNPERSTTEVTKVSIRARRQKKPSSHFTWSSINHDTG</sequence>
<dbReference type="EMBL" id="KL597063">
    <property type="protein sequence ID" value="KER20374.1"/>
    <property type="molecule type" value="Genomic_DNA"/>
</dbReference>
<dbReference type="Proteomes" id="UP000054324">
    <property type="component" value="Unassembled WGS sequence"/>
</dbReference>